<gene>
    <name evidence="12" type="ORF">G4V39_00200</name>
</gene>
<keyword evidence="4 10" id="KW-0808">Transferase</keyword>
<dbReference type="Proteomes" id="UP000502179">
    <property type="component" value="Chromosome"/>
</dbReference>
<sequence>MKRRTLIKGLLAGGLWGVAYQAVEAIEGEFSWGKGEHLVSRSRTAMGTLVSVTVIDHSRDLAEEAILQAFETMDSLVATLSRHQKKSPIFTLNTTGYLRNPPQPVVEVLSLASHHWKITRGAFDISVKPLLDLYQNRFSQGQRPDVKEIKEALETVGFEKVAFSSRGIFFKRQGMGITLDGLAKGYIVDAMVDELRKMGVNHGLVNAGGDLRAFGGRGPNRPWRIAVRDPKQKSGILKRFELFDGACATSGDYEIYFDRERLFYHIVDPQSGLSPKGLSSATVLARSAAQADALSTALMVLGPSGRGMLSSLGFRAYIVPKV</sequence>
<dbReference type="KEGG" id="tav:G4V39_00200"/>
<evidence type="ECO:0000313" key="12">
    <source>
        <dbReference type="EMBL" id="QIJ70782.1"/>
    </source>
</evidence>
<evidence type="ECO:0000256" key="2">
    <source>
        <dbReference type="ARBA" id="ARBA00016337"/>
    </source>
</evidence>
<protein>
    <recommendedName>
        <fullName evidence="2 10">FAD:protein FMN transferase</fullName>
        <ecNumber evidence="1 10">2.7.1.180</ecNumber>
    </recommendedName>
    <alternativeName>
        <fullName evidence="8 10">Flavin transferase</fullName>
    </alternativeName>
</protein>
<keyword evidence="7 10" id="KW-0460">Magnesium</keyword>
<feature type="binding site" evidence="11">
    <location>
        <position position="181"/>
    </location>
    <ligand>
        <name>Mg(2+)</name>
        <dbReference type="ChEBI" id="CHEBI:18420"/>
    </ligand>
</feature>
<dbReference type="EMBL" id="CP048877">
    <property type="protein sequence ID" value="QIJ70782.1"/>
    <property type="molecule type" value="Genomic_DNA"/>
</dbReference>
<name>A0A6G7PT08_9BACT</name>
<organism evidence="12 13">
    <name type="scientific">Thermosulfuriphilus ammonigenes</name>
    <dbReference type="NCBI Taxonomy" id="1936021"/>
    <lineage>
        <taxon>Bacteria</taxon>
        <taxon>Pseudomonadati</taxon>
        <taxon>Thermodesulfobacteriota</taxon>
        <taxon>Thermodesulfobacteria</taxon>
        <taxon>Thermodesulfobacteriales</taxon>
        <taxon>Thermodesulfobacteriaceae</taxon>
        <taxon>Thermosulfuriphilus</taxon>
    </lineage>
</organism>
<evidence type="ECO:0000256" key="6">
    <source>
        <dbReference type="ARBA" id="ARBA00022827"/>
    </source>
</evidence>
<dbReference type="Pfam" id="PF02424">
    <property type="entry name" value="ApbE"/>
    <property type="match status" value="1"/>
</dbReference>
<dbReference type="InterPro" id="IPR003374">
    <property type="entry name" value="ApbE-like_sf"/>
</dbReference>
<evidence type="ECO:0000313" key="13">
    <source>
        <dbReference type="Proteomes" id="UP000502179"/>
    </source>
</evidence>
<evidence type="ECO:0000256" key="9">
    <source>
        <dbReference type="ARBA" id="ARBA00048540"/>
    </source>
</evidence>
<dbReference type="InterPro" id="IPR024932">
    <property type="entry name" value="ApbE"/>
</dbReference>
<dbReference type="PANTHER" id="PTHR30040:SF2">
    <property type="entry name" value="FAD:PROTEIN FMN TRANSFERASE"/>
    <property type="match status" value="1"/>
</dbReference>
<dbReference type="PANTHER" id="PTHR30040">
    <property type="entry name" value="THIAMINE BIOSYNTHESIS LIPOPROTEIN APBE"/>
    <property type="match status" value="1"/>
</dbReference>
<evidence type="ECO:0000256" key="11">
    <source>
        <dbReference type="PIRSR" id="PIRSR006268-2"/>
    </source>
</evidence>
<dbReference type="GO" id="GO:0046872">
    <property type="term" value="F:metal ion binding"/>
    <property type="evidence" value="ECO:0007669"/>
    <property type="project" value="UniProtKB-UniRule"/>
</dbReference>
<evidence type="ECO:0000256" key="5">
    <source>
        <dbReference type="ARBA" id="ARBA00022723"/>
    </source>
</evidence>
<keyword evidence="5 10" id="KW-0479">Metal-binding</keyword>
<feature type="binding site" evidence="11">
    <location>
        <position position="296"/>
    </location>
    <ligand>
        <name>Mg(2+)</name>
        <dbReference type="ChEBI" id="CHEBI:18420"/>
    </ligand>
</feature>
<dbReference type="EC" id="2.7.1.180" evidence="1 10"/>
<keyword evidence="6 10" id="KW-0274">FAD</keyword>
<dbReference type="PIRSF" id="PIRSF006268">
    <property type="entry name" value="ApbE"/>
    <property type="match status" value="1"/>
</dbReference>
<comment type="catalytic activity">
    <reaction evidence="9 10">
        <text>L-threonyl-[protein] + FAD = FMN-L-threonyl-[protein] + AMP + H(+)</text>
        <dbReference type="Rhea" id="RHEA:36847"/>
        <dbReference type="Rhea" id="RHEA-COMP:11060"/>
        <dbReference type="Rhea" id="RHEA-COMP:11061"/>
        <dbReference type="ChEBI" id="CHEBI:15378"/>
        <dbReference type="ChEBI" id="CHEBI:30013"/>
        <dbReference type="ChEBI" id="CHEBI:57692"/>
        <dbReference type="ChEBI" id="CHEBI:74257"/>
        <dbReference type="ChEBI" id="CHEBI:456215"/>
        <dbReference type="EC" id="2.7.1.180"/>
    </reaction>
</comment>
<comment type="similarity">
    <text evidence="10">Belongs to the ApbE family.</text>
</comment>
<comment type="cofactor">
    <cofactor evidence="11">
        <name>Mg(2+)</name>
        <dbReference type="ChEBI" id="CHEBI:18420"/>
    </cofactor>
    <cofactor evidence="11">
        <name>Mn(2+)</name>
        <dbReference type="ChEBI" id="CHEBI:29035"/>
    </cofactor>
    <text evidence="11">Magnesium. Can also use manganese.</text>
</comment>
<accession>A0A6G7PT08</accession>
<dbReference type="GO" id="GO:0016740">
    <property type="term" value="F:transferase activity"/>
    <property type="evidence" value="ECO:0007669"/>
    <property type="project" value="UniProtKB-UniRule"/>
</dbReference>
<reference evidence="12 13" key="1">
    <citation type="submission" date="2020-02" db="EMBL/GenBank/DDBJ databases">
        <title>Genome analysis of Thermosulfuriphilus ammonigenes ST65T, an anaerobic thermophilic chemolithoautotrophic bacterium isolated from a deep-sea hydrothermal vent.</title>
        <authorList>
            <person name="Slobodkina G."/>
            <person name="Allioux M."/>
            <person name="Merkel A."/>
            <person name="Alain K."/>
            <person name="Jebbar M."/>
            <person name="Slobodkin A."/>
        </authorList>
    </citation>
    <scope>NUCLEOTIDE SEQUENCE [LARGE SCALE GENOMIC DNA]</scope>
    <source>
        <strain evidence="12 13">ST65</strain>
    </source>
</reference>
<evidence type="ECO:0000256" key="4">
    <source>
        <dbReference type="ARBA" id="ARBA00022679"/>
    </source>
</evidence>
<evidence type="ECO:0000256" key="3">
    <source>
        <dbReference type="ARBA" id="ARBA00022630"/>
    </source>
</evidence>
<keyword evidence="3 10" id="KW-0285">Flavoprotein</keyword>
<dbReference type="Gene3D" id="3.10.520.10">
    <property type="entry name" value="ApbE-like domains"/>
    <property type="match status" value="1"/>
</dbReference>
<keyword evidence="13" id="KW-1185">Reference proteome</keyword>
<evidence type="ECO:0000256" key="10">
    <source>
        <dbReference type="PIRNR" id="PIRNR006268"/>
    </source>
</evidence>
<evidence type="ECO:0000256" key="8">
    <source>
        <dbReference type="ARBA" id="ARBA00031306"/>
    </source>
</evidence>
<dbReference type="RefSeq" id="WP_166031005.1">
    <property type="nucleotide sequence ID" value="NZ_CP048877.1"/>
</dbReference>
<evidence type="ECO:0000256" key="1">
    <source>
        <dbReference type="ARBA" id="ARBA00011955"/>
    </source>
</evidence>
<dbReference type="AlphaFoldDB" id="A0A6G7PT08"/>
<dbReference type="SUPFAM" id="SSF143631">
    <property type="entry name" value="ApbE-like"/>
    <property type="match status" value="1"/>
</dbReference>
<feature type="binding site" evidence="11">
    <location>
        <position position="292"/>
    </location>
    <ligand>
        <name>Mg(2+)</name>
        <dbReference type="ChEBI" id="CHEBI:18420"/>
    </ligand>
</feature>
<proteinExistence type="inferred from homology"/>
<evidence type="ECO:0000256" key="7">
    <source>
        <dbReference type="ARBA" id="ARBA00022842"/>
    </source>
</evidence>